<keyword evidence="1" id="KW-1133">Transmembrane helix</keyword>
<protein>
    <submittedName>
        <fullName evidence="3">Uncharacterized protein</fullName>
    </submittedName>
</protein>
<feature type="transmembrane region" description="Helical" evidence="1">
    <location>
        <begin position="223"/>
        <end position="250"/>
    </location>
</feature>
<dbReference type="AlphaFoldDB" id="A0A225ANC0"/>
<keyword evidence="4" id="KW-1185">Reference proteome</keyword>
<gene>
    <name evidence="3" type="ORF">UA08_08224</name>
</gene>
<keyword evidence="2" id="KW-0732">Signal</keyword>
<comment type="caution">
    <text evidence="3">The sequence shown here is derived from an EMBL/GenBank/DDBJ whole genome shotgun (WGS) entry which is preliminary data.</text>
</comment>
<evidence type="ECO:0000256" key="1">
    <source>
        <dbReference type="SAM" id="Phobius"/>
    </source>
</evidence>
<feature type="chain" id="PRO_5011477087" evidence="2">
    <location>
        <begin position="22"/>
        <end position="381"/>
    </location>
</feature>
<dbReference type="Proteomes" id="UP000214365">
    <property type="component" value="Unassembled WGS sequence"/>
</dbReference>
<evidence type="ECO:0000313" key="3">
    <source>
        <dbReference type="EMBL" id="OKL56446.1"/>
    </source>
</evidence>
<accession>A0A225ANC0</accession>
<keyword evidence="1" id="KW-0812">Transmembrane</keyword>
<dbReference type="EMBL" id="LFMY01000014">
    <property type="protein sequence ID" value="OKL56446.1"/>
    <property type="molecule type" value="Genomic_DNA"/>
</dbReference>
<evidence type="ECO:0000256" key="2">
    <source>
        <dbReference type="SAM" id="SignalP"/>
    </source>
</evidence>
<organism evidence="3 4">
    <name type="scientific">Talaromyces atroroseus</name>
    <dbReference type="NCBI Taxonomy" id="1441469"/>
    <lineage>
        <taxon>Eukaryota</taxon>
        <taxon>Fungi</taxon>
        <taxon>Dikarya</taxon>
        <taxon>Ascomycota</taxon>
        <taxon>Pezizomycotina</taxon>
        <taxon>Eurotiomycetes</taxon>
        <taxon>Eurotiomycetidae</taxon>
        <taxon>Eurotiales</taxon>
        <taxon>Trichocomaceae</taxon>
        <taxon>Talaromyces</taxon>
        <taxon>Talaromyces sect. Trachyspermi</taxon>
    </lineage>
</organism>
<dbReference type="GeneID" id="31007980"/>
<keyword evidence="1" id="KW-0472">Membrane</keyword>
<dbReference type="OrthoDB" id="5426678at2759"/>
<sequence>MARIQSTLLGLLAFTIPTIHALRTVQGSPCTSLCGDTSNTTSSEISCIDSAYNTTQTGETFESCVSCLLESNFQNATSGETDVNWGLYNLRFAFTSCVYDYPVPVTNVSTPCLVSCTTLGPALEMQLTDPVGSDLSSFCNSTFFADNVVTTCENCYTLTTEQAYLTNFLEAVRYNCHFPNDPGVAYSITPDRIFNDTELPSTTNSYGATTSATSTGESNVKKYLTVIIVMPIIGFLAISALTALCCFCLIQRRRRLAEERRSNQRNRWATGTFTAAWQPAWTNYPGSPYQQQFAMESTAPFGSAPFGSAIPGKGFNVVESDGKTYEAGYSTQYVTPVSEDGSDMKQSFQFRNESTSTQGQDIKHAESYQEFFASPGAPHAL</sequence>
<feature type="signal peptide" evidence="2">
    <location>
        <begin position="1"/>
        <end position="21"/>
    </location>
</feature>
<proteinExistence type="predicted"/>
<evidence type="ECO:0000313" key="4">
    <source>
        <dbReference type="Proteomes" id="UP000214365"/>
    </source>
</evidence>
<name>A0A225ANC0_TALAT</name>
<dbReference type="RefSeq" id="XP_020116567.1">
    <property type="nucleotide sequence ID" value="XM_020263123.1"/>
</dbReference>
<reference evidence="3 4" key="1">
    <citation type="submission" date="2015-06" db="EMBL/GenBank/DDBJ databases">
        <title>Talaromyces atroroseus IBT 11181 draft genome.</title>
        <authorList>
            <person name="Rasmussen K.B."/>
            <person name="Rasmussen S."/>
            <person name="Petersen B."/>
            <person name="Sicheritz-Ponten T."/>
            <person name="Mortensen U.H."/>
            <person name="Thrane U."/>
        </authorList>
    </citation>
    <scope>NUCLEOTIDE SEQUENCE [LARGE SCALE GENOMIC DNA]</scope>
    <source>
        <strain evidence="3 4">IBT 11181</strain>
    </source>
</reference>